<dbReference type="Pfam" id="PF07736">
    <property type="entry name" value="CM_1"/>
    <property type="match status" value="1"/>
</dbReference>
<dbReference type="GO" id="GO:0008652">
    <property type="term" value="P:amino acid biosynthetic process"/>
    <property type="evidence" value="ECO:0007669"/>
    <property type="project" value="UniProtKB-UniRule"/>
</dbReference>
<accession>A0A806K0H7</accession>
<evidence type="ECO:0000313" key="2">
    <source>
        <dbReference type="EMBL" id="AGS53162.1"/>
    </source>
</evidence>
<dbReference type="AlphaFoldDB" id="A0A806K0H7"/>
<name>A0A806K0H7_9BACT</name>
<evidence type="ECO:0000256" key="1">
    <source>
        <dbReference type="PROSITE-ProRule" id="PRU00514"/>
    </source>
</evidence>
<dbReference type="GO" id="GO:0046417">
    <property type="term" value="P:chorismate metabolic process"/>
    <property type="evidence" value="ECO:0007669"/>
    <property type="project" value="TreeGrafter"/>
</dbReference>
<dbReference type="PANTHER" id="PTHR21164">
    <property type="entry name" value="CHORISMATE MUTASE"/>
    <property type="match status" value="1"/>
</dbReference>
<keyword evidence="1" id="KW-0057">Aromatic amino acid biosynthesis</keyword>
<dbReference type="GO" id="GO:0004106">
    <property type="term" value="F:chorismate mutase activity"/>
    <property type="evidence" value="ECO:0007669"/>
    <property type="project" value="UniProtKB-EC"/>
</dbReference>
<sequence>MKRLYALRGAAQCENSIADICGQITLMYDELLSANKLDENEIVSVIFSVTDDLTAANPCTALRKSGRAGELSLFSVQEPNTQGMLERTVRVIIHCYLEEGFKVSHVYRNGAEVLRPDRVK</sequence>
<organism evidence="2">
    <name type="scientific">uncultured bacterium contig00060</name>
    <dbReference type="NCBI Taxonomy" id="1181543"/>
    <lineage>
        <taxon>Bacteria</taxon>
        <taxon>environmental samples</taxon>
    </lineage>
</organism>
<protein>
    <recommendedName>
        <fullName evidence="1">chorismate mutase</fullName>
        <ecNumber evidence="1">5.4.99.5</ecNumber>
    </recommendedName>
</protein>
<dbReference type="SUPFAM" id="SSF55298">
    <property type="entry name" value="YjgF-like"/>
    <property type="match status" value="1"/>
</dbReference>
<comment type="catalytic activity">
    <reaction evidence="1">
        <text>chorismate = prephenate</text>
        <dbReference type="Rhea" id="RHEA:13897"/>
        <dbReference type="ChEBI" id="CHEBI:29748"/>
        <dbReference type="ChEBI" id="CHEBI:29934"/>
        <dbReference type="EC" id="5.4.99.5"/>
    </reaction>
</comment>
<dbReference type="Gene3D" id="3.30.1330.40">
    <property type="entry name" value="RutC-like"/>
    <property type="match status" value="1"/>
</dbReference>
<keyword evidence="1" id="KW-0028">Amino-acid biosynthesis</keyword>
<dbReference type="PROSITE" id="PS51167">
    <property type="entry name" value="CHORISMATE_MUT_1"/>
    <property type="match status" value="1"/>
</dbReference>
<keyword evidence="1" id="KW-0413">Isomerase</keyword>
<dbReference type="InterPro" id="IPR035959">
    <property type="entry name" value="RutC-like_sf"/>
</dbReference>
<dbReference type="PANTHER" id="PTHR21164:SF0">
    <property type="entry name" value="CHORISMATE MUTASE AROH"/>
    <property type="match status" value="1"/>
</dbReference>
<dbReference type="InterPro" id="IPR008243">
    <property type="entry name" value="Chorismate_mutase_AroH"/>
</dbReference>
<reference evidence="2" key="1">
    <citation type="submission" date="2012-03" db="EMBL/GenBank/DDBJ databases">
        <title>Functional metagenomics reveals considerable lignocellulase gene clusters in the gut microbiome of a wood-feeding higher termite.</title>
        <authorList>
            <person name="Liu N."/>
        </authorList>
    </citation>
    <scope>NUCLEOTIDE SEQUENCE</scope>
</reference>
<dbReference type="GO" id="GO:0009073">
    <property type="term" value="P:aromatic amino acid family biosynthetic process"/>
    <property type="evidence" value="ECO:0007669"/>
    <property type="project" value="UniProtKB-UniRule"/>
</dbReference>
<proteinExistence type="predicted"/>
<dbReference type="EMBL" id="JQ844223">
    <property type="protein sequence ID" value="AGS53162.1"/>
    <property type="molecule type" value="Genomic_DNA"/>
</dbReference>
<dbReference type="EC" id="5.4.99.5" evidence="1"/>